<dbReference type="InterPro" id="IPR037177">
    <property type="entry name" value="DLC_sf"/>
</dbReference>
<dbReference type="InterPro" id="IPR011992">
    <property type="entry name" value="EF-hand-dom_pair"/>
</dbReference>
<accession>A0AAV2TJ74</accession>
<gene>
    <name evidence="1" type="ORF">CDAUBV1_LOCUS11734</name>
    <name evidence="2" type="ORF">CDAUBV1_LOCUS11735</name>
</gene>
<name>A0AAV2TJ74_CALDB</name>
<dbReference type="GO" id="GO:0030286">
    <property type="term" value="C:dynein complex"/>
    <property type="evidence" value="ECO:0007669"/>
    <property type="project" value="InterPro"/>
</dbReference>
<protein>
    <recommendedName>
        <fullName evidence="4">Tegument antigen</fullName>
    </recommendedName>
</protein>
<sequence length="173" mass="19983">MDAFIDAFIRIDSRGLGVVTFDDLERYVEKNHLDKVMVTKWKDLFDPTNTGRITLQTFCEKLGLKPAAVIEKRRIIFGLGEDIRVVSSDMTIEDEVVTSDEARRLVKSSDHFDPLAIIRGLKKFLDAKYGPSWQVEIARGSYWIIHDHLPSYSFHFIMNGYAYLIWKIAEPLN</sequence>
<evidence type="ECO:0008006" key="4">
    <source>
        <dbReference type="Google" id="ProtNLM"/>
    </source>
</evidence>
<organism evidence="1 3">
    <name type="scientific">Calicophoron daubneyi</name>
    <name type="common">Rumen fluke</name>
    <name type="synonym">Paramphistomum daubneyi</name>
    <dbReference type="NCBI Taxonomy" id="300641"/>
    <lineage>
        <taxon>Eukaryota</taxon>
        <taxon>Metazoa</taxon>
        <taxon>Spiralia</taxon>
        <taxon>Lophotrochozoa</taxon>
        <taxon>Platyhelminthes</taxon>
        <taxon>Trematoda</taxon>
        <taxon>Digenea</taxon>
        <taxon>Plagiorchiida</taxon>
        <taxon>Pronocephalata</taxon>
        <taxon>Paramphistomoidea</taxon>
        <taxon>Paramphistomidae</taxon>
        <taxon>Calicophoron</taxon>
    </lineage>
</organism>
<evidence type="ECO:0000313" key="1">
    <source>
        <dbReference type="EMBL" id="CAL5137423.1"/>
    </source>
</evidence>
<dbReference type="SUPFAM" id="SSF54648">
    <property type="entry name" value="DLC"/>
    <property type="match status" value="1"/>
</dbReference>
<proteinExistence type="predicted"/>
<comment type="caution">
    <text evidence="1">The sequence shown here is derived from an EMBL/GenBank/DDBJ whole genome shotgun (WGS) entry which is preliminary data.</text>
</comment>
<evidence type="ECO:0000313" key="3">
    <source>
        <dbReference type="Proteomes" id="UP001497525"/>
    </source>
</evidence>
<dbReference type="Gene3D" id="3.30.740.10">
    <property type="entry name" value="Protein Inhibitor Of Neuronal Nitric Oxide Synthase"/>
    <property type="match status" value="1"/>
</dbReference>
<evidence type="ECO:0000313" key="2">
    <source>
        <dbReference type="EMBL" id="CAL5137424.1"/>
    </source>
</evidence>
<dbReference type="AlphaFoldDB" id="A0AAV2TJ74"/>
<dbReference type="SUPFAM" id="SSF47473">
    <property type="entry name" value="EF-hand"/>
    <property type="match status" value="1"/>
</dbReference>
<reference evidence="1" key="1">
    <citation type="submission" date="2024-06" db="EMBL/GenBank/DDBJ databases">
        <authorList>
            <person name="Liu X."/>
            <person name="Lenzi L."/>
            <person name="Haldenby T S."/>
            <person name="Uol C."/>
        </authorList>
    </citation>
    <scope>NUCLEOTIDE SEQUENCE</scope>
</reference>
<dbReference type="InterPro" id="IPR001372">
    <property type="entry name" value="Dynein_light_chain_typ-1/2"/>
</dbReference>
<dbReference type="GO" id="GO:0007017">
    <property type="term" value="P:microtubule-based process"/>
    <property type="evidence" value="ECO:0007669"/>
    <property type="project" value="InterPro"/>
</dbReference>
<dbReference type="Pfam" id="PF01221">
    <property type="entry name" value="Dynein_light"/>
    <property type="match status" value="1"/>
</dbReference>
<dbReference type="SMART" id="SM01375">
    <property type="entry name" value="Dynein_light"/>
    <property type="match status" value="1"/>
</dbReference>
<dbReference type="CDD" id="cd21454">
    <property type="entry name" value="DLC-like_TAL"/>
    <property type="match status" value="1"/>
</dbReference>
<dbReference type="EMBL" id="CAXLJL010000390">
    <property type="protein sequence ID" value="CAL5137424.1"/>
    <property type="molecule type" value="Genomic_DNA"/>
</dbReference>
<dbReference type="Proteomes" id="UP001497525">
    <property type="component" value="Unassembled WGS sequence"/>
</dbReference>
<dbReference type="EMBL" id="CAXLJL010000390">
    <property type="protein sequence ID" value="CAL5137423.1"/>
    <property type="molecule type" value="Genomic_DNA"/>
</dbReference>